<evidence type="ECO:0000256" key="5">
    <source>
        <dbReference type="ARBA" id="ARBA00022763"/>
    </source>
</evidence>
<dbReference type="STRING" id="2070753.A0A3A2ZKV5"/>
<dbReference type="GO" id="GO:0006303">
    <property type="term" value="P:double-strand break repair via nonhomologous end joining"/>
    <property type="evidence" value="ECO:0007669"/>
    <property type="project" value="TreeGrafter"/>
</dbReference>
<evidence type="ECO:0000256" key="2">
    <source>
        <dbReference type="ARBA" id="ARBA00010304"/>
    </source>
</evidence>
<evidence type="ECO:0000313" key="15">
    <source>
        <dbReference type="EMBL" id="RJE23828.1"/>
    </source>
</evidence>
<dbReference type="AlphaFoldDB" id="A0A3A2ZKV5"/>
<feature type="compositionally biased region" description="Basic and acidic residues" evidence="13">
    <location>
        <begin position="529"/>
        <end position="541"/>
    </location>
</feature>
<proteinExistence type="inferred from homology"/>
<evidence type="ECO:0000256" key="10">
    <source>
        <dbReference type="ARBA" id="ARBA00023242"/>
    </source>
</evidence>
<evidence type="ECO:0000256" key="9">
    <source>
        <dbReference type="ARBA" id="ARBA00023204"/>
    </source>
</evidence>
<keyword evidence="6" id="KW-0378">Hydrolase</keyword>
<comment type="caution">
    <text evidence="15">The sequence shown here is derived from an EMBL/GenBank/DDBJ whole genome shotgun (WGS) entry which is preliminary data.</text>
</comment>
<dbReference type="PANTHER" id="PTHR23240">
    <property type="entry name" value="DNA CROSS-LINK REPAIR PROTEIN PSO2/SNM1-RELATED"/>
    <property type="match status" value="1"/>
</dbReference>
<comment type="similarity">
    <text evidence="2">Belongs to the DNA repair metallo-beta-lactamase (DRMBL) family.</text>
</comment>
<feature type="region of interest" description="Disordered" evidence="13">
    <location>
        <begin position="584"/>
        <end position="624"/>
    </location>
</feature>
<feature type="domain" description="DNA repair metallo-beta-lactamase" evidence="14">
    <location>
        <begin position="292"/>
        <end position="330"/>
    </location>
</feature>
<gene>
    <name evidence="15" type="ORF">PHISCL_03859</name>
</gene>
<dbReference type="GO" id="GO:0006310">
    <property type="term" value="P:DNA recombination"/>
    <property type="evidence" value="ECO:0007669"/>
    <property type="project" value="UniProtKB-KW"/>
</dbReference>
<feature type="compositionally biased region" description="Polar residues" evidence="13">
    <location>
        <begin position="543"/>
        <end position="557"/>
    </location>
</feature>
<dbReference type="GO" id="GO:0005634">
    <property type="term" value="C:nucleus"/>
    <property type="evidence" value="ECO:0007669"/>
    <property type="project" value="UniProtKB-SubCell"/>
</dbReference>
<keyword evidence="3" id="KW-0540">Nuclease</keyword>
<feature type="compositionally biased region" description="Polar residues" evidence="13">
    <location>
        <begin position="384"/>
        <end position="393"/>
    </location>
</feature>
<evidence type="ECO:0000256" key="6">
    <source>
        <dbReference type="ARBA" id="ARBA00022801"/>
    </source>
</evidence>
<dbReference type="Gene3D" id="3.60.15.10">
    <property type="entry name" value="Ribonuclease Z/Hydroxyacylglutathione hydrolase-like"/>
    <property type="match status" value="1"/>
</dbReference>
<evidence type="ECO:0000259" key="14">
    <source>
        <dbReference type="Pfam" id="PF07522"/>
    </source>
</evidence>
<feature type="region of interest" description="Disordered" evidence="13">
    <location>
        <begin position="377"/>
        <end position="412"/>
    </location>
</feature>
<dbReference type="SUPFAM" id="SSF56281">
    <property type="entry name" value="Metallo-hydrolase/oxidoreductase"/>
    <property type="match status" value="1"/>
</dbReference>
<feature type="compositionally biased region" description="Polar residues" evidence="13">
    <location>
        <begin position="516"/>
        <end position="527"/>
    </location>
</feature>
<dbReference type="GO" id="GO:0036297">
    <property type="term" value="P:interstrand cross-link repair"/>
    <property type="evidence" value="ECO:0007669"/>
    <property type="project" value="TreeGrafter"/>
</dbReference>
<evidence type="ECO:0000256" key="13">
    <source>
        <dbReference type="SAM" id="MobiDB-lite"/>
    </source>
</evidence>
<dbReference type="PANTHER" id="PTHR23240:SF8">
    <property type="entry name" value="PROTEIN ARTEMIS"/>
    <property type="match status" value="1"/>
</dbReference>
<feature type="region of interest" description="Disordered" evidence="13">
    <location>
        <begin position="516"/>
        <end position="557"/>
    </location>
</feature>
<dbReference type="GO" id="GO:0003684">
    <property type="term" value="F:damaged DNA binding"/>
    <property type="evidence" value="ECO:0007669"/>
    <property type="project" value="TreeGrafter"/>
</dbReference>
<dbReference type="Proteomes" id="UP000266188">
    <property type="component" value="Unassembled WGS sequence"/>
</dbReference>
<keyword evidence="16" id="KW-1185">Reference proteome</keyword>
<feature type="region of interest" description="Disordered" evidence="13">
    <location>
        <begin position="462"/>
        <end position="484"/>
    </location>
</feature>
<evidence type="ECO:0000256" key="12">
    <source>
        <dbReference type="ARBA" id="ARBA00042677"/>
    </source>
</evidence>
<dbReference type="Pfam" id="PF07522">
    <property type="entry name" value="DRMBL"/>
    <property type="match status" value="1"/>
</dbReference>
<keyword evidence="9" id="KW-0234">DNA repair</keyword>
<keyword evidence="10" id="KW-0539">Nucleus</keyword>
<dbReference type="OrthoDB" id="5561659at2759"/>
<name>A0A3A2ZKV5_9EURO</name>
<dbReference type="GO" id="GO:0035312">
    <property type="term" value="F:5'-3' DNA exonuclease activity"/>
    <property type="evidence" value="ECO:0007669"/>
    <property type="project" value="TreeGrafter"/>
</dbReference>
<feature type="region of interest" description="Disordered" evidence="13">
    <location>
        <begin position="433"/>
        <end position="452"/>
    </location>
</feature>
<organism evidence="15 16">
    <name type="scientific">Aspergillus sclerotialis</name>
    <dbReference type="NCBI Taxonomy" id="2070753"/>
    <lineage>
        <taxon>Eukaryota</taxon>
        <taxon>Fungi</taxon>
        <taxon>Dikarya</taxon>
        <taxon>Ascomycota</taxon>
        <taxon>Pezizomycotina</taxon>
        <taxon>Eurotiomycetes</taxon>
        <taxon>Eurotiomycetidae</taxon>
        <taxon>Eurotiales</taxon>
        <taxon>Aspergillaceae</taxon>
        <taxon>Aspergillus</taxon>
        <taxon>Aspergillus subgen. Polypaecilum</taxon>
    </lineage>
</organism>
<accession>A0A3A2ZKV5</accession>
<dbReference type="GO" id="GO:0004519">
    <property type="term" value="F:endonuclease activity"/>
    <property type="evidence" value="ECO:0007669"/>
    <property type="project" value="UniProtKB-KW"/>
</dbReference>
<dbReference type="InterPro" id="IPR036866">
    <property type="entry name" value="RibonucZ/Hydroxyglut_hydro"/>
</dbReference>
<dbReference type="GO" id="GO:0000723">
    <property type="term" value="P:telomere maintenance"/>
    <property type="evidence" value="ECO:0007669"/>
    <property type="project" value="TreeGrafter"/>
</dbReference>
<keyword evidence="5" id="KW-0227">DNA damage</keyword>
<sequence length="660" mass="73926">MFLIEGDGKAIIYTGDIRAESWWVNSLIRNPILIPYTLGNKRLEKLYLDSTFAVTSNIYREFPSKAEGLAELFRKIERYPDDTIFYFRAWTFGYEDVWLALSAALNTNVHVDRYQMGLYTSLSMHARGGSHEASSLCGFDLGNRFVPGCLSNDEKSRVHSCEPGTPCNAIKSSKAVYIFPIINRLKDGTEIAEEGAGGGAGDLYQAHELELPDQSALEELEKLCLERISDSKAMSRIRQTLLGAFRSKSRTLSLDSYGMKDDYDVPLETLVSVLSRGRSENNDKRSTPTQNKPDQPLPSIIRFPYSRHSSYTELRHLVSAFKPRDIYPCTVDPLTWTEDVSMENLFGDLCSGDQFSHDAHMRELIEDDQLRPRKRARYDEELSQESTQRSSSLVEGEAATFTDNMAQSPDGKAPIVKSVTRADTTHTSIIDLSHIPPTIPLPSQSSSEDRNRIPSSLETINTETTNQQTDPLKIPKLPPEAEKAKRRSIHEAWKFLKSHEEASAFHIEALPSSWSTEAEAHSSSQHPKPSRETELGHEFSRKGSITSNSNPSESQLTNQLSISDSAFSSQGLIELPTYEDDLITTFDNANNDTPNTRQYSPSSEPSSPLHLRQNSHPTLSSSSRLRREAYLAARADSYEAWSSVALLSAGNNHTEEEIEL</sequence>
<evidence type="ECO:0000256" key="1">
    <source>
        <dbReference type="ARBA" id="ARBA00004123"/>
    </source>
</evidence>
<evidence type="ECO:0000256" key="8">
    <source>
        <dbReference type="ARBA" id="ARBA00023172"/>
    </source>
</evidence>
<evidence type="ECO:0000256" key="11">
    <source>
        <dbReference type="ARBA" id="ARBA00039759"/>
    </source>
</evidence>
<evidence type="ECO:0000313" key="16">
    <source>
        <dbReference type="Proteomes" id="UP000266188"/>
    </source>
</evidence>
<keyword evidence="7" id="KW-0269">Exonuclease</keyword>
<evidence type="ECO:0000256" key="3">
    <source>
        <dbReference type="ARBA" id="ARBA00022722"/>
    </source>
</evidence>
<feature type="compositionally biased region" description="Polar residues" evidence="13">
    <location>
        <begin position="585"/>
        <end position="599"/>
    </location>
</feature>
<dbReference type="InterPro" id="IPR011084">
    <property type="entry name" value="DRMBL"/>
</dbReference>
<reference evidence="16" key="1">
    <citation type="submission" date="2017-02" db="EMBL/GenBank/DDBJ databases">
        <authorList>
            <person name="Tafer H."/>
            <person name="Lopandic K."/>
        </authorList>
    </citation>
    <scope>NUCLEOTIDE SEQUENCE [LARGE SCALE GENOMIC DNA]</scope>
    <source>
        <strain evidence="16">CBS 366.77</strain>
    </source>
</reference>
<keyword evidence="4" id="KW-0255">Endonuclease</keyword>
<evidence type="ECO:0000256" key="4">
    <source>
        <dbReference type="ARBA" id="ARBA00022759"/>
    </source>
</evidence>
<dbReference type="EMBL" id="MVGC01000104">
    <property type="protein sequence ID" value="RJE23828.1"/>
    <property type="molecule type" value="Genomic_DNA"/>
</dbReference>
<feature type="compositionally biased region" description="Basic and acidic residues" evidence="13">
    <location>
        <begin position="277"/>
        <end position="286"/>
    </location>
</feature>
<feature type="region of interest" description="Disordered" evidence="13">
    <location>
        <begin position="276"/>
        <end position="301"/>
    </location>
</feature>
<evidence type="ECO:0000256" key="7">
    <source>
        <dbReference type="ARBA" id="ARBA00022839"/>
    </source>
</evidence>
<comment type="subcellular location">
    <subcellularLocation>
        <location evidence="1">Nucleus</location>
    </subcellularLocation>
</comment>
<keyword evidence="8" id="KW-0233">DNA recombination</keyword>
<protein>
    <recommendedName>
        <fullName evidence="11">Protein artemis</fullName>
    </recommendedName>
    <alternativeName>
        <fullName evidence="12">DNA cross-link repair 1C protein</fullName>
    </alternativeName>
</protein>